<accession>A0A931GNQ1</accession>
<evidence type="ECO:0000313" key="1">
    <source>
        <dbReference type="EMBL" id="MBG6089766.1"/>
    </source>
</evidence>
<evidence type="ECO:0000313" key="2">
    <source>
        <dbReference type="Proteomes" id="UP000614047"/>
    </source>
</evidence>
<organism evidence="1 2">
    <name type="scientific">Actinomadura viridis</name>
    <dbReference type="NCBI Taxonomy" id="58110"/>
    <lineage>
        <taxon>Bacteria</taxon>
        <taxon>Bacillati</taxon>
        <taxon>Actinomycetota</taxon>
        <taxon>Actinomycetes</taxon>
        <taxon>Streptosporangiales</taxon>
        <taxon>Thermomonosporaceae</taxon>
        <taxon>Actinomadura</taxon>
    </lineage>
</organism>
<dbReference type="AlphaFoldDB" id="A0A931GNQ1"/>
<keyword evidence="2" id="KW-1185">Reference proteome</keyword>
<dbReference type="Pfam" id="PF05960">
    <property type="entry name" value="DUF885"/>
    <property type="match status" value="1"/>
</dbReference>
<dbReference type="RefSeq" id="WP_197012322.1">
    <property type="nucleotide sequence ID" value="NZ_BAABES010000010.1"/>
</dbReference>
<comment type="caution">
    <text evidence="1">The sequence shown here is derived from an EMBL/GenBank/DDBJ whole genome shotgun (WGS) entry which is preliminary data.</text>
</comment>
<reference evidence="1" key="1">
    <citation type="submission" date="2020-11" db="EMBL/GenBank/DDBJ databases">
        <title>Sequencing the genomes of 1000 actinobacteria strains.</title>
        <authorList>
            <person name="Klenk H.-P."/>
        </authorList>
    </citation>
    <scope>NUCLEOTIDE SEQUENCE</scope>
    <source>
        <strain evidence="1">DSM 43175</strain>
    </source>
</reference>
<dbReference type="EMBL" id="JADOUA010000001">
    <property type="protein sequence ID" value="MBG6089766.1"/>
    <property type="molecule type" value="Genomic_DNA"/>
</dbReference>
<gene>
    <name evidence="1" type="ORF">IW256_003879</name>
</gene>
<name>A0A931GNQ1_9ACTN</name>
<sequence>MTALDDLADRYVDEFAALDPCAAAVMGIAGQEDSLTDFGPDGLAARSDLARRTLAALGGVACQGEADRIAAAVLRERLETELASHEAGIGEFFLDTTEGPVQRLGYAFELLDQGERTDWRAMRARLAALPGSLDGLRTSLTRALQDGRVSARRQVLRSARSCLEIRERLSGLAGRRDELAEPVREACQALTGFAAFLTGDLAPHAHERDALGPDRYLLGVRDFLGTRLDLEETYAWGWEELARIEREMAVLAGRMRPGAALPEVVAALDADPAYRISGAARFLDHIQELADRAVDELDGVHFDIPAPLRRLECRLSPTDSGVYYLAPAEDLSRPGTVWWTVHAPEEEIVTWHVPGTMFHEGVPGHHLQLGSATLNGTLNRFRRVSSELYPGYVEGWGLYAERLMGELGYYRDPAHHLGMLADGQRMRAARVVLDIGMHLELPIPAGTGFHEGERWTPELGWEFLRAHCGPLADGHVTFEIDRYLGRPAQAIAYKVGERAWLEAREAARRREGAAFDLKAFHRRALELGPMGLDRLRAELLGDGAPGPTPGPGAVRG</sequence>
<protein>
    <submittedName>
        <fullName evidence="1">Uncharacterized protein (DUF885 family)</fullName>
    </submittedName>
</protein>
<proteinExistence type="predicted"/>
<dbReference type="InterPro" id="IPR010281">
    <property type="entry name" value="DUF885"/>
</dbReference>
<dbReference type="PANTHER" id="PTHR33361:SF2">
    <property type="entry name" value="DUF885 DOMAIN-CONTAINING PROTEIN"/>
    <property type="match status" value="1"/>
</dbReference>
<dbReference type="Proteomes" id="UP000614047">
    <property type="component" value="Unassembled WGS sequence"/>
</dbReference>
<dbReference type="PANTHER" id="PTHR33361">
    <property type="entry name" value="GLR0591 PROTEIN"/>
    <property type="match status" value="1"/>
</dbReference>